<name>A0ABN2LE10_9MICO</name>
<dbReference type="Gene3D" id="1.10.443.10">
    <property type="entry name" value="Intergrase catalytic core"/>
    <property type="match status" value="1"/>
</dbReference>
<sequence length="125" mass="13028">MIHPGTVALLRSLIARQAAERLRAGEAYTDSGLVVVDALGVPVRPEWYSDTFRGLCSEAEVPLIRLHSVRHSLAFWLHKVGVSPADAAALLGHTVEVHLSTNLPDSGSAGIAAAAAALGRAAASE</sequence>
<evidence type="ECO:0000313" key="3">
    <source>
        <dbReference type="EMBL" id="GAA1785248.1"/>
    </source>
</evidence>
<dbReference type="InterPro" id="IPR002104">
    <property type="entry name" value="Integrase_catalytic"/>
</dbReference>
<feature type="domain" description="Tyr recombinase" evidence="2">
    <location>
        <begin position="25"/>
        <end position="94"/>
    </location>
</feature>
<keyword evidence="4" id="KW-1185">Reference proteome</keyword>
<comment type="caution">
    <text evidence="3">The sequence shown here is derived from an EMBL/GenBank/DDBJ whole genome shotgun (WGS) entry which is preliminary data.</text>
</comment>
<dbReference type="SUPFAM" id="SSF56349">
    <property type="entry name" value="DNA breaking-rejoining enzymes"/>
    <property type="match status" value="1"/>
</dbReference>
<dbReference type="Proteomes" id="UP001499938">
    <property type="component" value="Unassembled WGS sequence"/>
</dbReference>
<organism evidence="3 4">
    <name type="scientific">Nostocoides veronense</name>
    <dbReference type="NCBI Taxonomy" id="330836"/>
    <lineage>
        <taxon>Bacteria</taxon>
        <taxon>Bacillati</taxon>
        <taxon>Actinomycetota</taxon>
        <taxon>Actinomycetes</taxon>
        <taxon>Micrococcales</taxon>
        <taxon>Intrasporangiaceae</taxon>
        <taxon>Nostocoides</taxon>
    </lineage>
</organism>
<evidence type="ECO:0000259" key="2">
    <source>
        <dbReference type="Pfam" id="PF00589"/>
    </source>
</evidence>
<accession>A0ABN2LE10</accession>
<evidence type="ECO:0000313" key="4">
    <source>
        <dbReference type="Proteomes" id="UP001499938"/>
    </source>
</evidence>
<dbReference type="InterPro" id="IPR011010">
    <property type="entry name" value="DNA_brk_join_enz"/>
</dbReference>
<dbReference type="InterPro" id="IPR013762">
    <property type="entry name" value="Integrase-like_cat_sf"/>
</dbReference>
<proteinExistence type="predicted"/>
<reference evidence="3 4" key="1">
    <citation type="journal article" date="2019" name="Int. J. Syst. Evol. Microbiol.">
        <title>The Global Catalogue of Microorganisms (GCM) 10K type strain sequencing project: providing services to taxonomists for standard genome sequencing and annotation.</title>
        <authorList>
            <consortium name="The Broad Institute Genomics Platform"/>
            <consortium name="The Broad Institute Genome Sequencing Center for Infectious Disease"/>
            <person name="Wu L."/>
            <person name="Ma J."/>
        </authorList>
    </citation>
    <scope>NUCLEOTIDE SEQUENCE [LARGE SCALE GENOMIC DNA]</scope>
    <source>
        <strain evidence="3 4">JCM 15592</strain>
    </source>
</reference>
<protein>
    <recommendedName>
        <fullName evidence="2">Tyr recombinase domain-containing protein</fullName>
    </recommendedName>
</protein>
<dbReference type="Pfam" id="PF00589">
    <property type="entry name" value="Phage_integrase"/>
    <property type="match status" value="1"/>
</dbReference>
<evidence type="ECO:0000256" key="1">
    <source>
        <dbReference type="ARBA" id="ARBA00023172"/>
    </source>
</evidence>
<gene>
    <name evidence="3" type="ORF">GCM10009811_07990</name>
</gene>
<keyword evidence="1" id="KW-0233">DNA recombination</keyword>
<dbReference type="EMBL" id="BAAAPO010000015">
    <property type="protein sequence ID" value="GAA1785248.1"/>
    <property type="molecule type" value="Genomic_DNA"/>
</dbReference>